<evidence type="ECO:0000259" key="4">
    <source>
        <dbReference type="PROSITE" id="PS50850"/>
    </source>
</evidence>
<accession>A0A067MKW9</accession>
<dbReference type="EMBL" id="KL198032">
    <property type="protein sequence ID" value="KDQ15340.1"/>
    <property type="molecule type" value="Genomic_DNA"/>
</dbReference>
<feature type="transmembrane region" description="Helical" evidence="3">
    <location>
        <begin position="72"/>
        <end position="89"/>
    </location>
</feature>
<feature type="region of interest" description="Disordered" evidence="2">
    <location>
        <begin position="439"/>
        <end position="471"/>
    </location>
</feature>
<sequence>MDAASAAPRARDFAVLPIPPACRHDPRRPFPFSTLQLVLFGLISTFIANLYYCQPILVQLAGYFHVSRASVSNIPTLVQAGYATGLLFISPLGDLVRRRQLLLILMTLSASLTVGLAITDSLVTFEVLCFFVGAFSVTPQVLIPLAADLAPPERRASAISIVFAGLLMGVLLARVLAGIITEFSSYHNVYWMGVGGQYALLVALYFSCPDTPCKTDDLNYFKILYSMAKYAVTEPILIQACLIMLASSATFSSFWVTSTFLLSDSPYHYNTLDIGLFALVGMAGVAVSPLAGRLIDGLVPWMATLICTMTVILAEVIQAIAGRKNIAVPIIAAFLLDVGRQSQQVSLTTVVFGIDPPARSRLNAVLIFSIFLGQVMGTSVGTKVYLEHGNHIAAAVCVAWGVWQLFVLLARGPHVPRKQWIGWTGGMELRRSVLEKRQCRSPVGETAPADEEKQDAGEVRQEPARTGESVP</sequence>
<feature type="transmembrane region" description="Helical" evidence="3">
    <location>
        <begin position="125"/>
        <end position="146"/>
    </location>
</feature>
<dbReference type="InterPro" id="IPR011701">
    <property type="entry name" value="MFS"/>
</dbReference>
<protein>
    <recommendedName>
        <fullName evidence="4">Major facilitator superfamily (MFS) profile domain-containing protein</fullName>
    </recommendedName>
</protein>
<feature type="transmembrane region" description="Helical" evidence="3">
    <location>
        <begin position="298"/>
        <end position="317"/>
    </location>
</feature>
<comment type="subcellular location">
    <subcellularLocation>
        <location evidence="1">Membrane</location>
        <topology evidence="1">Multi-pass membrane protein</topology>
    </subcellularLocation>
</comment>
<dbReference type="InterPro" id="IPR036259">
    <property type="entry name" value="MFS_trans_sf"/>
</dbReference>
<name>A0A067MKW9_BOTB1</name>
<dbReference type="PANTHER" id="PTHR42910">
    <property type="entry name" value="TRANSPORTER SCO4007-RELATED"/>
    <property type="match status" value="1"/>
</dbReference>
<dbReference type="Proteomes" id="UP000027195">
    <property type="component" value="Unassembled WGS sequence"/>
</dbReference>
<evidence type="ECO:0000313" key="5">
    <source>
        <dbReference type="EMBL" id="KDQ15340.1"/>
    </source>
</evidence>
<dbReference type="PANTHER" id="PTHR42910:SF1">
    <property type="entry name" value="MAJOR FACILITATOR SUPERFAMILY (MFS) PROFILE DOMAIN-CONTAINING PROTEIN"/>
    <property type="match status" value="1"/>
</dbReference>
<dbReference type="InterPro" id="IPR020846">
    <property type="entry name" value="MFS_dom"/>
</dbReference>
<feature type="domain" description="Major facilitator superfamily (MFS) profile" evidence="4">
    <location>
        <begin position="33"/>
        <end position="412"/>
    </location>
</feature>
<organism evidence="5 6">
    <name type="scientific">Botryobasidium botryosum (strain FD-172 SS1)</name>
    <dbReference type="NCBI Taxonomy" id="930990"/>
    <lineage>
        <taxon>Eukaryota</taxon>
        <taxon>Fungi</taxon>
        <taxon>Dikarya</taxon>
        <taxon>Basidiomycota</taxon>
        <taxon>Agaricomycotina</taxon>
        <taxon>Agaricomycetes</taxon>
        <taxon>Cantharellales</taxon>
        <taxon>Botryobasidiaceae</taxon>
        <taxon>Botryobasidium</taxon>
    </lineage>
</organism>
<evidence type="ECO:0000313" key="6">
    <source>
        <dbReference type="Proteomes" id="UP000027195"/>
    </source>
</evidence>
<dbReference type="InParanoid" id="A0A067MKW9"/>
<dbReference type="OrthoDB" id="2105912at2759"/>
<dbReference type="GO" id="GO:0022857">
    <property type="term" value="F:transmembrane transporter activity"/>
    <property type="evidence" value="ECO:0007669"/>
    <property type="project" value="InterPro"/>
</dbReference>
<keyword evidence="3" id="KW-0472">Membrane</keyword>
<reference evidence="6" key="1">
    <citation type="journal article" date="2014" name="Proc. Natl. Acad. Sci. U.S.A.">
        <title>Extensive sampling of basidiomycete genomes demonstrates inadequacy of the white-rot/brown-rot paradigm for wood decay fungi.</title>
        <authorList>
            <person name="Riley R."/>
            <person name="Salamov A.A."/>
            <person name="Brown D.W."/>
            <person name="Nagy L.G."/>
            <person name="Floudas D."/>
            <person name="Held B.W."/>
            <person name="Levasseur A."/>
            <person name="Lombard V."/>
            <person name="Morin E."/>
            <person name="Otillar R."/>
            <person name="Lindquist E.A."/>
            <person name="Sun H."/>
            <person name="LaButti K.M."/>
            <person name="Schmutz J."/>
            <person name="Jabbour D."/>
            <person name="Luo H."/>
            <person name="Baker S.E."/>
            <person name="Pisabarro A.G."/>
            <person name="Walton J.D."/>
            <person name="Blanchette R.A."/>
            <person name="Henrissat B."/>
            <person name="Martin F."/>
            <person name="Cullen D."/>
            <person name="Hibbett D.S."/>
            <person name="Grigoriev I.V."/>
        </authorList>
    </citation>
    <scope>NUCLEOTIDE SEQUENCE [LARGE SCALE GENOMIC DNA]</scope>
    <source>
        <strain evidence="6">FD-172 SS1</strain>
    </source>
</reference>
<keyword evidence="3" id="KW-1133">Transmembrane helix</keyword>
<feature type="transmembrane region" description="Helical" evidence="3">
    <location>
        <begin position="101"/>
        <end position="119"/>
    </location>
</feature>
<keyword evidence="3" id="KW-0812">Transmembrane</keyword>
<feature type="compositionally biased region" description="Basic and acidic residues" evidence="2">
    <location>
        <begin position="450"/>
        <end position="465"/>
    </location>
</feature>
<evidence type="ECO:0000256" key="2">
    <source>
        <dbReference type="SAM" id="MobiDB-lite"/>
    </source>
</evidence>
<proteinExistence type="predicted"/>
<dbReference type="AlphaFoldDB" id="A0A067MKW9"/>
<feature type="transmembrane region" description="Helical" evidence="3">
    <location>
        <begin position="32"/>
        <end position="52"/>
    </location>
</feature>
<feature type="transmembrane region" description="Helical" evidence="3">
    <location>
        <begin position="158"/>
        <end position="180"/>
    </location>
</feature>
<evidence type="ECO:0000256" key="1">
    <source>
        <dbReference type="ARBA" id="ARBA00004141"/>
    </source>
</evidence>
<feature type="transmembrane region" description="Helical" evidence="3">
    <location>
        <begin position="236"/>
        <end position="262"/>
    </location>
</feature>
<feature type="transmembrane region" description="Helical" evidence="3">
    <location>
        <begin position="274"/>
        <end position="292"/>
    </location>
</feature>
<evidence type="ECO:0000256" key="3">
    <source>
        <dbReference type="SAM" id="Phobius"/>
    </source>
</evidence>
<dbReference type="HOGENOM" id="CLU_001265_23_3_1"/>
<dbReference type="CDD" id="cd17324">
    <property type="entry name" value="MFS_NepI_like"/>
    <property type="match status" value="1"/>
</dbReference>
<dbReference type="GO" id="GO:0016020">
    <property type="term" value="C:membrane"/>
    <property type="evidence" value="ECO:0007669"/>
    <property type="project" value="UniProtKB-SubCell"/>
</dbReference>
<dbReference type="SUPFAM" id="SSF103473">
    <property type="entry name" value="MFS general substrate transporter"/>
    <property type="match status" value="1"/>
</dbReference>
<dbReference type="PROSITE" id="PS50850">
    <property type="entry name" value="MFS"/>
    <property type="match status" value="1"/>
</dbReference>
<gene>
    <name evidence="5" type="ORF">BOTBODRAFT_108788</name>
</gene>
<dbReference type="Gene3D" id="1.20.1250.20">
    <property type="entry name" value="MFS general substrate transporter like domains"/>
    <property type="match status" value="2"/>
</dbReference>
<dbReference type="Pfam" id="PF07690">
    <property type="entry name" value="MFS_1"/>
    <property type="match status" value="1"/>
</dbReference>
<keyword evidence="6" id="KW-1185">Reference proteome</keyword>